<feature type="transmembrane region" description="Helical" evidence="8">
    <location>
        <begin position="125"/>
        <end position="146"/>
    </location>
</feature>
<evidence type="ECO:0000259" key="10">
    <source>
        <dbReference type="Pfam" id="PF21082"/>
    </source>
</evidence>
<keyword evidence="4 8" id="KW-0812">Transmembrane</keyword>
<protein>
    <recommendedName>
        <fullName evidence="14">Mechanosensitive ion channel</fullName>
    </recommendedName>
</protein>
<keyword evidence="5 8" id="KW-1133">Transmembrane helix</keyword>
<dbReference type="EMBL" id="BMPF01000001">
    <property type="protein sequence ID" value="GGL22557.1"/>
    <property type="molecule type" value="Genomic_DNA"/>
</dbReference>
<dbReference type="Gene3D" id="1.10.287.1260">
    <property type="match status" value="1"/>
</dbReference>
<dbReference type="AlphaFoldDB" id="A0A830F8U8"/>
<dbReference type="OrthoDB" id="121853at2157"/>
<dbReference type="Proteomes" id="UP000628840">
    <property type="component" value="Unassembled WGS sequence"/>
</dbReference>
<comment type="similarity">
    <text evidence="2">Belongs to the MscS (TC 1.A.23) family.</text>
</comment>
<evidence type="ECO:0000259" key="9">
    <source>
        <dbReference type="Pfam" id="PF00924"/>
    </source>
</evidence>
<dbReference type="Pfam" id="PF21082">
    <property type="entry name" value="MS_channel_3rd"/>
    <property type="match status" value="1"/>
</dbReference>
<evidence type="ECO:0008006" key="14">
    <source>
        <dbReference type="Google" id="ProtNLM"/>
    </source>
</evidence>
<feature type="domain" description="Mechanosensitive ion channel MscS C-terminal" evidence="10">
    <location>
        <begin position="248"/>
        <end position="331"/>
    </location>
</feature>
<dbReference type="SUPFAM" id="SSF50182">
    <property type="entry name" value="Sm-like ribonucleoproteins"/>
    <property type="match status" value="1"/>
</dbReference>
<reference evidence="12 13" key="1">
    <citation type="journal article" date="2019" name="Int. J. Syst. Evol. Microbiol.">
        <title>The Global Catalogue of Microorganisms (GCM) 10K type strain sequencing project: providing services to taxonomists for standard genome sequencing and annotation.</title>
        <authorList>
            <consortium name="The Broad Institute Genomics Platform"/>
            <consortium name="The Broad Institute Genome Sequencing Center for Infectious Disease"/>
            <person name="Wu L."/>
            <person name="Ma J."/>
        </authorList>
    </citation>
    <scope>NUCLEOTIDE SEQUENCE [LARGE SCALE GENOMIC DNA]</scope>
    <source>
        <strain evidence="12 13">JCM 19585</strain>
    </source>
</reference>
<name>A0A830F8U8_9EURY</name>
<dbReference type="InterPro" id="IPR045275">
    <property type="entry name" value="MscS_archaea/bacteria_type"/>
</dbReference>
<evidence type="ECO:0000256" key="8">
    <source>
        <dbReference type="SAM" id="Phobius"/>
    </source>
</evidence>
<feature type="domain" description="Mechanosensitive ion channel MscS" evidence="9">
    <location>
        <begin position="173"/>
        <end position="240"/>
    </location>
</feature>
<dbReference type="InterPro" id="IPR049278">
    <property type="entry name" value="MS_channel_C"/>
</dbReference>
<keyword evidence="6 8" id="KW-0472">Membrane</keyword>
<dbReference type="Pfam" id="PF21088">
    <property type="entry name" value="MS_channel_1st"/>
    <property type="match status" value="1"/>
</dbReference>
<dbReference type="PANTHER" id="PTHR30221">
    <property type="entry name" value="SMALL-CONDUCTANCE MECHANOSENSITIVE CHANNEL"/>
    <property type="match status" value="1"/>
</dbReference>
<evidence type="ECO:0000313" key="13">
    <source>
        <dbReference type="Proteomes" id="UP000628840"/>
    </source>
</evidence>
<dbReference type="Pfam" id="PF00924">
    <property type="entry name" value="MS_channel_2nd"/>
    <property type="match status" value="1"/>
</dbReference>
<dbReference type="Gene3D" id="2.30.30.60">
    <property type="match status" value="1"/>
</dbReference>
<accession>A0A830F8U8</accession>
<dbReference type="InterPro" id="IPR011066">
    <property type="entry name" value="MscS_channel_C_sf"/>
</dbReference>
<feature type="transmembrane region" description="Helical" evidence="8">
    <location>
        <begin position="12"/>
        <end position="32"/>
    </location>
</feature>
<organism evidence="12 13">
    <name type="scientific">Halarchaeum grantii</name>
    <dbReference type="NCBI Taxonomy" id="1193105"/>
    <lineage>
        <taxon>Archaea</taxon>
        <taxon>Methanobacteriati</taxon>
        <taxon>Methanobacteriota</taxon>
        <taxon>Stenosarchaea group</taxon>
        <taxon>Halobacteria</taxon>
        <taxon>Halobacteriales</taxon>
        <taxon>Halobacteriaceae</taxon>
    </lineage>
</organism>
<dbReference type="SUPFAM" id="SSF82861">
    <property type="entry name" value="Mechanosensitive channel protein MscS (YggB), transmembrane region"/>
    <property type="match status" value="1"/>
</dbReference>
<comment type="caution">
    <text evidence="12">The sequence shown here is derived from an EMBL/GenBank/DDBJ whole genome shotgun (WGS) entry which is preliminary data.</text>
</comment>
<feature type="domain" description="Mechanosensitive ion channel transmembrane helices 2/3" evidence="11">
    <location>
        <begin position="131"/>
        <end position="172"/>
    </location>
</feature>
<dbReference type="PANTHER" id="PTHR30221:SF1">
    <property type="entry name" value="SMALL-CONDUCTANCE MECHANOSENSITIVE CHANNEL"/>
    <property type="match status" value="1"/>
</dbReference>
<feature type="transmembrane region" description="Helical" evidence="8">
    <location>
        <begin position="86"/>
        <end position="105"/>
    </location>
</feature>
<keyword evidence="13" id="KW-1185">Reference proteome</keyword>
<dbReference type="InterPro" id="IPR049142">
    <property type="entry name" value="MS_channel_1st"/>
</dbReference>
<sequence>MSTVSAVFGGFAWPVGLAVLVGGSFLAAALVSELGLRAARRVAAGTRFAVDDALVAELRLPLPATVAVTGAYVAPDVLAIPAEVAYYLHGGALTVAVAVWAYAVARLATRALRAYDDASDGTTGFAPIFQNLLSFAAVAVAGGAILHVWGIAITPLLASAGIAGIAVGFAAKDTVANFFGSIALYVDDTYKVGDYVVLDSGVSGTVLDITIRSTRLLTRDNVVVTVPNAVLNSAQIINHSAPVAKTRVKVPVGVAYGSDLDTVEDCLLAAADAVGDVAANPSPRVRFRGFGDSGLDYELLVWVRHPLHDAKTVHALNREVYARFTDAGVEIPYPQRVLHVAGDAEGGVAAESVHAPDADAEADAERPGAA</sequence>
<feature type="transmembrane region" description="Helical" evidence="8">
    <location>
        <begin position="152"/>
        <end position="171"/>
    </location>
</feature>
<dbReference type="RefSeq" id="WP_188876946.1">
    <property type="nucleotide sequence ID" value="NZ_BMPF01000001.1"/>
</dbReference>
<dbReference type="InterPro" id="IPR023408">
    <property type="entry name" value="MscS_beta-dom_sf"/>
</dbReference>
<dbReference type="InterPro" id="IPR010920">
    <property type="entry name" value="LSM_dom_sf"/>
</dbReference>
<evidence type="ECO:0000256" key="1">
    <source>
        <dbReference type="ARBA" id="ARBA00004651"/>
    </source>
</evidence>
<feature type="region of interest" description="Disordered" evidence="7">
    <location>
        <begin position="348"/>
        <end position="370"/>
    </location>
</feature>
<dbReference type="GO" id="GO:0005886">
    <property type="term" value="C:plasma membrane"/>
    <property type="evidence" value="ECO:0007669"/>
    <property type="project" value="UniProtKB-SubCell"/>
</dbReference>
<dbReference type="SUPFAM" id="SSF82689">
    <property type="entry name" value="Mechanosensitive channel protein MscS (YggB), C-terminal domain"/>
    <property type="match status" value="1"/>
</dbReference>
<dbReference type="GO" id="GO:0008381">
    <property type="term" value="F:mechanosensitive monoatomic ion channel activity"/>
    <property type="evidence" value="ECO:0007669"/>
    <property type="project" value="InterPro"/>
</dbReference>
<dbReference type="InterPro" id="IPR006685">
    <property type="entry name" value="MscS_channel_2nd"/>
</dbReference>
<evidence type="ECO:0000259" key="11">
    <source>
        <dbReference type="Pfam" id="PF21088"/>
    </source>
</evidence>
<evidence type="ECO:0000313" key="12">
    <source>
        <dbReference type="EMBL" id="GGL22557.1"/>
    </source>
</evidence>
<evidence type="ECO:0000256" key="3">
    <source>
        <dbReference type="ARBA" id="ARBA00022475"/>
    </source>
</evidence>
<dbReference type="Gene3D" id="3.30.70.100">
    <property type="match status" value="1"/>
</dbReference>
<evidence type="ECO:0000256" key="4">
    <source>
        <dbReference type="ARBA" id="ARBA00022692"/>
    </source>
</evidence>
<gene>
    <name evidence="12" type="ORF">GCM10009037_02490</name>
</gene>
<dbReference type="InterPro" id="IPR011014">
    <property type="entry name" value="MscS_channel_TM-2"/>
</dbReference>
<comment type="subcellular location">
    <subcellularLocation>
        <location evidence="1">Cell membrane</location>
        <topology evidence="1">Multi-pass membrane protein</topology>
    </subcellularLocation>
</comment>
<evidence type="ECO:0000256" key="6">
    <source>
        <dbReference type="ARBA" id="ARBA00023136"/>
    </source>
</evidence>
<proteinExistence type="inferred from homology"/>
<keyword evidence="3" id="KW-1003">Cell membrane</keyword>
<evidence type="ECO:0000256" key="2">
    <source>
        <dbReference type="ARBA" id="ARBA00008017"/>
    </source>
</evidence>
<evidence type="ECO:0000256" key="7">
    <source>
        <dbReference type="SAM" id="MobiDB-lite"/>
    </source>
</evidence>
<evidence type="ECO:0000256" key="5">
    <source>
        <dbReference type="ARBA" id="ARBA00022989"/>
    </source>
</evidence>